<name>A0ABQ5LYC9_9RHOB</name>
<dbReference type="PANTHER" id="PTHR30136">
    <property type="entry name" value="HELIX-TURN-HELIX TRANSCRIPTIONAL REGULATOR, ICLR FAMILY"/>
    <property type="match status" value="1"/>
</dbReference>
<dbReference type="SUPFAM" id="SSF55781">
    <property type="entry name" value="GAF domain-like"/>
    <property type="match status" value="1"/>
</dbReference>
<dbReference type="EMBL" id="BROH01000016">
    <property type="protein sequence ID" value="GKY89934.1"/>
    <property type="molecule type" value="Genomic_DNA"/>
</dbReference>
<evidence type="ECO:0000256" key="1">
    <source>
        <dbReference type="ARBA" id="ARBA00023015"/>
    </source>
</evidence>
<evidence type="ECO:0008006" key="9">
    <source>
        <dbReference type="Google" id="ProtNLM"/>
    </source>
</evidence>
<reference evidence="7" key="1">
    <citation type="journal article" date="2023" name="Int. J. Syst. Evol. Microbiol.">
        <title>Sinisalibacter aestuarii sp. nov., isolated from estuarine sediment of the Arakawa River.</title>
        <authorList>
            <person name="Arafat S.T."/>
            <person name="Hirano S."/>
            <person name="Sato A."/>
            <person name="Takeuchi K."/>
            <person name="Yasuda T."/>
            <person name="Terahara T."/>
            <person name="Hamada M."/>
            <person name="Kobayashi T."/>
        </authorList>
    </citation>
    <scope>NUCLEOTIDE SEQUENCE</scope>
    <source>
        <strain evidence="7">B-399</strain>
    </source>
</reference>
<proteinExistence type="predicted"/>
<evidence type="ECO:0000313" key="7">
    <source>
        <dbReference type="EMBL" id="GKY89934.1"/>
    </source>
</evidence>
<dbReference type="Pfam" id="PF09339">
    <property type="entry name" value="HTH_IclR"/>
    <property type="match status" value="1"/>
</dbReference>
<comment type="caution">
    <text evidence="7">The sequence shown here is derived from an EMBL/GenBank/DDBJ whole genome shotgun (WGS) entry which is preliminary data.</text>
</comment>
<dbReference type="PROSITE" id="PS51078">
    <property type="entry name" value="ICLR_ED"/>
    <property type="match status" value="1"/>
</dbReference>
<keyword evidence="3" id="KW-0804">Transcription</keyword>
<dbReference type="PROSITE" id="PS51077">
    <property type="entry name" value="HTH_ICLR"/>
    <property type="match status" value="1"/>
</dbReference>
<keyword evidence="2" id="KW-0238">DNA-binding</keyword>
<evidence type="ECO:0000256" key="4">
    <source>
        <dbReference type="SAM" id="MobiDB-lite"/>
    </source>
</evidence>
<evidence type="ECO:0000256" key="3">
    <source>
        <dbReference type="ARBA" id="ARBA00023163"/>
    </source>
</evidence>
<keyword evidence="8" id="KW-1185">Reference proteome</keyword>
<dbReference type="SMART" id="SM00346">
    <property type="entry name" value="HTH_ICLR"/>
    <property type="match status" value="1"/>
</dbReference>
<keyword evidence="1" id="KW-0805">Transcription regulation</keyword>
<dbReference type="Gene3D" id="1.10.10.10">
    <property type="entry name" value="Winged helix-like DNA-binding domain superfamily/Winged helix DNA-binding domain"/>
    <property type="match status" value="1"/>
</dbReference>
<gene>
    <name evidence="7" type="ORF">STA1M1_38030</name>
</gene>
<feature type="domain" description="IclR-ED" evidence="6">
    <location>
        <begin position="86"/>
        <end position="269"/>
    </location>
</feature>
<evidence type="ECO:0000313" key="8">
    <source>
        <dbReference type="Proteomes" id="UP001144205"/>
    </source>
</evidence>
<dbReference type="InterPro" id="IPR005471">
    <property type="entry name" value="Tscrpt_reg_IclR_N"/>
</dbReference>
<dbReference type="InterPro" id="IPR036390">
    <property type="entry name" value="WH_DNA-bd_sf"/>
</dbReference>
<dbReference type="Proteomes" id="UP001144205">
    <property type="component" value="Unassembled WGS sequence"/>
</dbReference>
<dbReference type="SUPFAM" id="SSF46785">
    <property type="entry name" value="Winged helix' DNA-binding domain"/>
    <property type="match status" value="1"/>
</dbReference>
<organism evidence="7 8">
    <name type="scientific">Sinisalibacter aestuarii</name>
    <dbReference type="NCBI Taxonomy" id="2949426"/>
    <lineage>
        <taxon>Bacteria</taxon>
        <taxon>Pseudomonadati</taxon>
        <taxon>Pseudomonadota</taxon>
        <taxon>Alphaproteobacteria</taxon>
        <taxon>Rhodobacterales</taxon>
        <taxon>Roseobacteraceae</taxon>
        <taxon>Sinisalibacter</taxon>
    </lineage>
</organism>
<dbReference type="InterPro" id="IPR036388">
    <property type="entry name" value="WH-like_DNA-bd_sf"/>
</dbReference>
<feature type="region of interest" description="Disordered" evidence="4">
    <location>
        <begin position="1"/>
        <end position="23"/>
    </location>
</feature>
<dbReference type="InterPro" id="IPR050707">
    <property type="entry name" value="HTH_MetabolicPath_Reg"/>
</dbReference>
<dbReference type="InterPro" id="IPR014757">
    <property type="entry name" value="Tscrpt_reg_IclR_C"/>
</dbReference>
<dbReference type="PANTHER" id="PTHR30136:SF24">
    <property type="entry name" value="HTH-TYPE TRANSCRIPTIONAL REPRESSOR ALLR"/>
    <property type="match status" value="1"/>
</dbReference>
<feature type="domain" description="HTH iclR-type" evidence="5">
    <location>
        <begin position="24"/>
        <end position="85"/>
    </location>
</feature>
<protein>
    <recommendedName>
        <fullName evidence="9">IclR family transcriptional regulator</fullName>
    </recommendedName>
</protein>
<accession>A0ABQ5LYC9</accession>
<sequence length="275" mass="30118">MRDEDQTDGPELTGDGEAADGSGKSSLEKALSIFDMFEQGRFALTLEEIAAEMDVAVPSCYRYLKVLSDAGFIIQSTTGAYTIGPRISLLEYQMRSNDPLIAEAAPFANKLVGAYPGTAHVTRAYRDELVCIYRCKSEGDTRDMFHRGRAMPKVRGAHAGILQAFTSRYRLKKLYEENTEEFAALPYGGTFSDLNAALARVRREKVSMEIGTHRPDSVGICAPILSDQKLLLGSLSFTFEIGAVDNQDYEALKNAVAAYGQDISARMAEVSPKDA</sequence>
<dbReference type="Pfam" id="PF01614">
    <property type="entry name" value="IclR_C"/>
    <property type="match status" value="1"/>
</dbReference>
<evidence type="ECO:0000256" key="2">
    <source>
        <dbReference type="ARBA" id="ARBA00023125"/>
    </source>
</evidence>
<dbReference type="InterPro" id="IPR029016">
    <property type="entry name" value="GAF-like_dom_sf"/>
</dbReference>
<dbReference type="RefSeq" id="WP_281843850.1">
    <property type="nucleotide sequence ID" value="NZ_BROH01000016.1"/>
</dbReference>
<evidence type="ECO:0000259" key="5">
    <source>
        <dbReference type="PROSITE" id="PS51077"/>
    </source>
</evidence>
<evidence type="ECO:0000259" key="6">
    <source>
        <dbReference type="PROSITE" id="PS51078"/>
    </source>
</evidence>
<dbReference type="Gene3D" id="3.30.450.40">
    <property type="match status" value="1"/>
</dbReference>